<accession>A0A067PE17</accession>
<organism evidence="1 2">
    <name type="scientific">Jaapia argillacea MUCL 33604</name>
    <dbReference type="NCBI Taxonomy" id="933084"/>
    <lineage>
        <taxon>Eukaryota</taxon>
        <taxon>Fungi</taxon>
        <taxon>Dikarya</taxon>
        <taxon>Basidiomycota</taxon>
        <taxon>Agaricomycotina</taxon>
        <taxon>Agaricomycetes</taxon>
        <taxon>Agaricomycetidae</taxon>
        <taxon>Jaapiales</taxon>
        <taxon>Jaapiaceae</taxon>
        <taxon>Jaapia</taxon>
    </lineage>
</organism>
<sequence length="718" mass="80883">MSISIPPVLPLRPIWTDRDVRWGGWISSAGKRFEQLVKGRVADPSHIEQNDDIHHTAAPSADVGPSLGRSFTVPANEILDAVEHAGDLGLDLEVGSASETTASDLPGAGRTVGGWISKAGTKVESAVTNVAERFGSGPNAIMDRILTRAQKLEKRYRLQQGGQISPSAVVPSSSFLKSPRSFLSLVQDPSVCQRFECEHIISDARIQADFRRLVTFLKDNNNQSQFLATYYIMTIVCAFPQSQYIFQRDGALSLVRKKSLYLASLPRHHRDRDLLLHPSRKALVLLSETQALTIIKECAADPPDPAPRSHHVKLLQYSMSSKDNVLAARYIADNLSGSRMLILKCLMTPDVVQSWARNAQCADPLIGNIFSTLLLRMIELHRKLLLLRSSGPSDWELWVLPLCRSLIHGPGHTHRVVWTAGLREVFNLSRLALQGTDTLAFTFTKDIQSHLFQLFVGIHIAGSAPKDLDLHQSVRVFLQPFFLLYSEFLRGWSFPGRRHDRNFDIVRSIPPRRRRHLCRQLVDLALTSRCLFDDVVKVVERDVACYDEIIGILGSNRDNSTLQQSNRLLQHLRTWRAQFPRERYQLPIGIMKGVCADDGLYSDFQGQVKVFTRSIHNRRYIAPPTMLWIDLYHCFWVGAGHLPSLSGPYKPFPLQGDGQQGKQYICCMQDKDDMRELNVFSAGANLFVPESVKSLSGGLLYVLATRDREDGSRLFYWK</sequence>
<dbReference type="OrthoDB" id="3332327at2759"/>
<name>A0A067PE17_9AGAM</name>
<evidence type="ECO:0000313" key="1">
    <source>
        <dbReference type="EMBL" id="KDQ53158.1"/>
    </source>
</evidence>
<dbReference type="EMBL" id="KL197735">
    <property type="protein sequence ID" value="KDQ53158.1"/>
    <property type="molecule type" value="Genomic_DNA"/>
</dbReference>
<gene>
    <name evidence="1" type="ORF">JAAARDRAFT_39526</name>
</gene>
<dbReference type="AlphaFoldDB" id="A0A067PE17"/>
<dbReference type="Proteomes" id="UP000027265">
    <property type="component" value="Unassembled WGS sequence"/>
</dbReference>
<proteinExistence type="predicted"/>
<dbReference type="HOGENOM" id="CLU_021648_0_0_1"/>
<reference evidence="2" key="1">
    <citation type="journal article" date="2014" name="Proc. Natl. Acad. Sci. U.S.A.">
        <title>Extensive sampling of basidiomycete genomes demonstrates inadequacy of the white-rot/brown-rot paradigm for wood decay fungi.</title>
        <authorList>
            <person name="Riley R."/>
            <person name="Salamov A.A."/>
            <person name="Brown D.W."/>
            <person name="Nagy L.G."/>
            <person name="Floudas D."/>
            <person name="Held B.W."/>
            <person name="Levasseur A."/>
            <person name="Lombard V."/>
            <person name="Morin E."/>
            <person name="Otillar R."/>
            <person name="Lindquist E.A."/>
            <person name="Sun H."/>
            <person name="LaButti K.M."/>
            <person name="Schmutz J."/>
            <person name="Jabbour D."/>
            <person name="Luo H."/>
            <person name="Baker S.E."/>
            <person name="Pisabarro A.G."/>
            <person name="Walton J.D."/>
            <person name="Blanchette R.A."/>
            <person name="Henrissat B."/>
            <person name="Martin F."/>
            <person name="Cullen D."/>
            <person name="Hibbett D.S."/>
            <person name="Grigoriev I.V."/>
        </authorList>
    </citation>
    <scope>NUCLEOTIDE SEQUENCE [LARGE SCALE GENOMIC DNA]</scope>
    <source>
        <strain evidence="2">MUCL 33604</strain>
    </source>
</reference>
<dbReference type="InParanoid" id="A0A067PE17"/>
<evidence type="ECO:0000313" key="2">
    <source>
        <dbReference type="Proteomes" id="UP000027265"/>
    </source>
</evidence>
<keyword evidence="2" id="KW-1185">Reference proteome</keyword>
<protein>
    <submittedName>
        <fullName evidence="1">Uncharacterized protein</fullName>
    </submittedName>
</protein>